<comment type="caution">
    <text evidence="2">The sequence shown here is derived from an EMBL/GenBank/DDBJ whole genome shotgun (WGS) entry which is preliminary data.</text>
</comment>
<gene>
    <name evidence="2" type="ORF">PC9H_011810</name>
</gene>
<dbReference type="OrthoDB" id="3224400at2759"/>
<feature type="compositionally biased region" description="Basic and acidic residues" evidence="1">
    <location>
        <begin position="39"/>
        <end position="48"/>
    </location>
</feature>
<name>A0A8H7DNH8_PLEOS</name>
<evidence type="ECO:0000313" key="2">
    <source>
        <dbReference type="EMBL" id="KAF7421288.1"/>
    </source>
</evidence>
<feature type="compositionally biased region" description="Low complexity" evidence="1">
    <location>
        <begin position="18"/>
        <end position="34"/>
    </location>
</feature>
<evidence type="ECO:0000256" key="1">
    <source>
        <dbReference type="SAM" id="MobiDB-lite"/>
    </source>
</evidence>
<evidence type="ECO:0000313" key="3">
    <source>
        <dbReference type="Proteomes" id="UP000623687"/>
    </source>
</evidence>
<protein>
    <submittedName>
        <fullName evidence="2">Uncharacterized protein</fullName>
    </submittedName>
</protein>
<dbReference type="RefSeq" id="XP_036627146.1">
    <property type="nucleotide sequence ID" value="XM_036781291.1"/>
</dbReference>
<proteinExistence type="predicted"/>
<feature type="region of interest" description="Disordered" evidence="1">
    <location>
        <begin position="1"/>
        <end position="55"/>
    </location>
</feature>
<dbReference type="AlphaFoldDB" id="A0A8H7DNH8"/>
<dbReference type="EMBL" id="JACETU010000009">
    <property type="protein sequence ID" value="KAF7421288.1"/>
    <property type="molecule type" value="Genomic_DNA"/>
</dbReference>
<reference evidence="2" key="1">
    <citation type="submission" date="2019-07" db="EMBL/GenBank/DDBJ databases">
        <authorList>
            <person name="Palmer J.M."/>
        </authorList>
    </citation>
    <scope>NUCLEOTIDE SEQUENCE</scope>
    <source>
        <strain evidence="2">PC9</strain>
    </source>
</reference>
<dbReference type="Proteomes" id="UP000623687">
    <property type="component" value="Unassembled WGS sequence"/>
</dbReference>
<accession>A0A8H7DNH8</accession>
<sequence length="187" mass="20896">MSSPPTSPRQSSDDTGVLPASSPNTSTSTSASLNQVQHATEKKQELKEPSLTQSRRVAETISAPFVPFDAEAAIVKPFQEETNRDTVFEREFTSMLLDIMLEFHAWSAARPRGESEYSGQLIEQRIGKVMSIEMEQGRSSTSTVLSRAYRIPFPFLRSTLIEDTRRRLSDFIKQVKLALDALTGIQL</sequence>
<keyword evidence="3" id="KW-1185">Reference proteome</keyword>
<dbReference type="VEuPathDB" id="FungiDB:PC9H_011810"/>
<dbReference type="GeneID" id="59381628"/>
<organism evidence="2 3">
    <name type="scientific">Pleurotus ostreatus</name>
    <name type="common">Oyster mushroom</name>
    <name type="synonym">White-rot fungus</name>
    <dbReference type="NCBI Taxonomy" id="5322"/>
    <lineage>
        <taxon>Eukaryota</taxon>
        <taxon>Fungi</taxon>
        <taxon>Dikarya</taxon>
        <taxon>Basidiomycota</taxon>
        <taxon>Agaricomycotina</taxon>
        <taxon>Agaricomycetes</taxon>
        <taxon>Agaricomycetidae</taxon>
        <taxon>Agaricales</taxon>
        <taxon>Pleurotineae</taxon>
        <taxon>Pleurotaceae</taxon>
        <taxon>Pleurotus</taxon>
    </lineage>
</organism>
<feature type="compositionally biased region" description="Polar residues" evidence="1">
    <location>
        <begin position="1"/>
        <end position="14"/>
    </location>
</feature>